<dbReference type="Proteomes" id="UP001055153">
    <property type="component" value="Unassembled WGS sequence"/>
</dbReference>
<dbReference type="PANTHER" id="PTHR45138">
    <property type="entry name" value="REGULATORY COMPONENTS OF SENSORY TRANSDUCTION SYSTEM"/>
    <property type="match status" value="1"/>
</dbReference>
<evidence type="ECO:0000256" key="3">
    <source>
        <dbReference type="SAM" id="Phobius"/>
    </source>
</evidence>
<organism evidence="5 6">
    <name type="scientific">Methylobacterium isbiliense</name>
    <dbReference type="NCBI Taxonomy" id="315478"/>
    <lineage>
        <taxon>Bacteria</taxon>
        <taxon>Pseudomonadati</taxon>
        <taxon>Pseudomonadota</taxon>
        <taxon>Alphaproteobacteria</taxon>
        <taxon>Hyphomicrobiales</taxon>
        <taxon>Methylobacteriaceae</taxon>
        <taxon>Methylobacterium</taxon>
    </lineage>
</organism>
<dbReference type="EC" id="2.7.7.65" evidence="1"/>
<reference evidence="5" key="1">
    <citation type="journal article" date="2021" name="Front. Microbiol.">
        <title>Comprehensive Comparative Genomics and Phenotyping of Methylobacterium Species.</title>
        <authorList>
            <person name="Alessa O."/>
            <person name="Ogura Y."/>
            <person name="Fujitani Y."/>
            <person name="Takami H."/>
            <person name="Hayashi T."/>
            <person name="Sahin N."/>
            <person name="Tani A."/>
        </authorList>
    </citation>
    <scope>NUCLEOTIDE SEQUENCE</scope>
    <source>
        <strain evidence="5">DSM 17168</strain>
    </source>
</reference>
<evidence type="ECO:0000259" key="4">
    <source>
        <dbReference type="PROSITE" id="PS50887"/>
    </source>
</evidence>
<dbReference type="Pfam" id="PF00990">
    <property type="entry name" value="GGDEF"/>
    <property type="match status" value="1"/>
</dbReference>
<keyword evidence="6" id="KW-1185">Reference proteome</keyword>
<evidence type="ECO:0000313" key="6">
    <source>
        <dbReference type="Proteomes" id="UP001055153"/>
    </source>
</evidence>
<dbReference type="PANTHER" id="PTHR45138:SF9">
    <property type="entry name" value="DIGUANYLATE CYCLASE DGCM-RELATED"/>
    <property type="match status" value="1"/>
</dbReference>
<comment type="caution">
    <text evidence="5">The sequence shown here is derived from an EMBL/GenBank/DDBJ whole genome shotgun (WGS) entry which is preliminary data.</text>
</comment>
<feature type="transmembrane region" description="Helical" evidence="3">
    <location>
        <begin position="150"/>
        <end position="169"/>
    </location>
</feature>
<comment type="catalytic activity">
    <reaction evidence="2">
        <text>2 GTP = 3',3'-c-di-GMP + 2 diphosphate</text>
        <dbReference type="Rhea" id="RHEA:24898"/>
        <dbReference type="ChEBI" id="CHEBI:33019"/>
        <dbReference type="ChEBI" id="CHEBI:37565"/>
        <dbReference type="ChEBI" id="CHEBI:58805"/>
        <dbReference type="EC" id="2.7.7.65"/>
    </reaction>
</comment>
<dbReference type="EMBL" id="BPQQ01000133">
    <property type="protein sequence ID" value="GJE04552.1"/>
    <property type="molecule type" value="Genomic_DNA"/>
</dbReference>
<dbReference type="InterPro" id="IPR050469">
    <property type="entry name" value="Diguanylate_Cyclase"/>
</dbReference>
<dbReference type="InterPro" id="IPR043128">
    <property type="entry name" value="Rev_trsase/Diguanyl_cyclase"/>
</dbReference>
<evidence type="ECO:0000313" key="5">
    <source>
        <dbReference type="EMBL" id="GJE04552.1"/>
    </source>
</evidence>
<sequence>MQSLIDRGLNRPWYRLRLPDALEARYRAETAPESGRFVQSWLAVFILFNVLSLKADLDAFGVERVIVPMALTLGVVVPVTLAAILSLRGRPSPLRLTLAALVTALVDMAVVLTSARLAPPEHTDTYLILATLIPLVVGLIAPLPFRHSLWFCGSSFVLYLCGVVGLGLAGPTNNGVPLLVASLILVPIKLSYSREWEAKLRFLLGLREREQAEELALANRRLTTLAQTDSLTGMANRRLFVERLATAWAEACLMRSSVAVILIDIDHFKALNDTAGHAEGDRCLMRVAAALRAVSEAAGGLAARYGGEEFAILLPRAGDDEALALAEAARRAVADAAIPHPGLPDGGLLTVSVGVAAACGAAADREDGTDRLLKAADVALYAAKRNGRDRVEGAPPGGAAVLPAA</sequence>
<dbReference type="InterPro" id="IPR000160">
    <property type="entry name" value="GGDEF_dom"/>
</dbReference>
<dbReference type="SUPFAM" id="SSF55073">
    <property type="entry name" value="Nucleotide cyclase"/>
    <property type="match status" value="1"/>
</dbReference>
<keyword evidence="3" id="KW-1133">Transmembrane helix</keyword>
<dbReference type="NCBIfam" id="TIGR00254">
    <property type="entry name" value="GGDEF"/>
    <property type="match status" value="1"/>
</dbReference>
<keyword evidence="3" id="KW-0812">Transmembrane</keyword>
<dbReference type="SMART" id="SM00267">
    <property type="entry name" value="GGDEF"/>
    <property type="match status" value="1"/>
</dbReference>
<dbReference type="PROSITE" id="PS50887">
    <property type="entry name" value="GGDEF"/>
    <property type="match status" value="1"/>
</dbReference>
<accession>A0ABQ4SN33</accession>
<dbReference type="CDD" id="cd01949">
    <property type="entry name" value="GGDEF"/>
    <property type="match status" value="1"/>
</dbReference>
<protein>
    <recommendedName>
        <fullName evidence="1">diguanylate cyclase</fullName>
        <ecNumber evidence="1">2.7.7.65</ecNumber>
    </recommendedName>
</protein>
<reference evidence="5" key="2">
    <citation type="submission" date="2021-08" db="EMBL/GenBank/DDBJ databases">
        <authorList>
            <person name="Tani A."/>
            <person name="Ola A."/>
            <person name="Ogura Y."/>
            <person name="Katsura K."/>
            <person name="Hayashi T."/>
        </authorList>
    </citation>
    <scope>NUCLEOTIDE SEQUENCE</scope>
    <source>
        <strain evidence="5">DSM 17168</strain>
    </source>
</reference>
<dbReference type="Gene3D" id="3.30.70.270">
    <property type="match status" value="1"/>
</dbReference>
<proteinExistence type="predicted"/>
<dbReference type="InterPro" id="IPR029787">
    <property type="entry name" value="Nucleotide_cyclase"/>
</dbReference>
<keyword evidence="3" id="KW-0472">Membrane</keyword>
<feature type="domain" description="GGDEF" evidence="4">
    <location>
        <begin position="256"/>
        <end position="396"/>
    </location>
</feature>
<feature type="transmembrane region" description="Helical" evidence="3">
    <location>
        <begin position="125"/>
        <end position="143"/>
    </location>
</feature>
<dbReference type="RefSeq" id="WP_238241946.1">
    <property type="nucleotide sequence ID" value="NZ_BPQQ01000133.1"/>
</dbReference>
<evidence type="ECO:0000256" key="2">
    <source>
        <dbReference type="ARBA" id="ARBA00034247"/>
    </source>
</evidence>
<name>A0ABQ4SN33_9HYPH</name>
<feature type="transmembrane region" description="Helical" evidence="3">
    <location>
        <begin position="94"/>
        <end position="113"/>
    </location>
</feature>
<evidence type="ECO:0000256" key="1">
    <source>
        <dbReference type="ARBA" id="ARBA00012528"/>
    </source>
</evidence>
<gene>
    <name evidence="5" type="ORF">GMJLKIPL_6516</name>
</gene>
<feature type="transmembrane region" description="Helical" evidence="3">
    <location>
        <begin position="65"/>
        <end position="87"/>
    </location>
</feature>